<dbReference type="AlphaFoldDB" id="A0A538TPI0"/>
<keyword evidence="4 5" id="KW-0804">Transcription</keyword>
<dbReference type="PANTHER" id="PTHR34824">
    <property type="entry name" value="HEAT-INDUCIBLE TRANSCRIPTION REPRESSOR HRCA"/>
    <property type="match status" value="1"/>
</dbReference>
<evidence type="ECO:0000313" key="9">
    <source>
        <dbReference type="Proteomes" id="UP000316609"/>
    </source>
</evidence>
<keyword evidence="3 5" id="KW-0346">Stress response</keyword>
<dbReference type="InterPro" id="IPR036390">
    <property type="entry name" value="WH_DNA-bd_sf"/>
</dbReference>
<evidence type="ECO:0000259" key="7">
    <source>
        <dbReference type="Pfam" id="PF01628"/>
    </source>
</evidence>
<dbReference type="InterPro" id="IPR036388">
    <property type="entry name" value="WH-like_DNA-bd_sf"/>
</dbReference>
<dbReference type="PIRSF" id="PIRSF005485">
    <property type="entry name" value="HrcA"/>
    <property type="match status" value="1"/>
</dbReference>
<dbReference type="Gene3D" id="3.30.390.60">
    <property type="entry name" value="Heat-inducible transcription repressor hrca homolog, domain 3"/>
    <property type="match status" value="1"/>
</dbReference>
<dbReference type="PANTHER" id="PTHR34824:SF1">
    <property type="entry name" value="HEAT-INDUCIBLE TRANSCRIPTION REPRESSOR HRCA"/>
    <property type="match status" value="1"/>
</dbReference>
<dbReference type="EMBL" id="VBOY01000069">
    <property type="protein sequence ID" value="TMQ65524.1"/>
    <property type="molecule type" value="Genomic_DNA"/>
</dbReference>
<dbReference type="HAMAP" id="MF_00081">
    <property type="entry name" value="HrcA"/>
    <property type="match status" value="1"/>
</dbReference>
<evidence type="ECO:0000256" key="1">
    <source>
        <dbReference type="ARBA" id="ARBA00022491"/>
    </source>
</evidence>
<evidence type="ECO:0000256" key="3">
    <source>
        <dbReference type="ARBA" id="ARBA00023016"/>
    </source>
</evidence>
<evidence type="ECO:0000256" key="5">
    <source>
        <dbReference type="HAMAP-Rule" id="MF_00081"/>
    </source>
</evidence>
<dbReference type="InterPro" id="IPR023120">
    <property type="entry name" value="WHTH_transcript_rep_HrcA_IDD"/>
</dbReference>
<dbReference type="GO" id="GO:0003677">
    <property type="term" value="F:DNA binding"/>
    <property type="evidence" value="ECO:0007669"/>
    <property type="project" value="InterPro"/>
</dbReference>
<evidence type="ECO:0000256" key="4">
    <source>
        <dbReference type="ARBA" id="ARBA00023163"/>
    </source>
</evidence>
<dbReference type="InterPro" id="IPR029016">
    <property type="entry name" value="GAF-like_dom_sf"/>
</dbReference>
<dbReference type="Proteomes" id="UP000316609">
    <property type="component" value="Unassembled WGS sequence"/>
</dbReference>
<feature type="coiled-coil region" evidence="6">
    <location>
        <begin position="104"/>
        <end position="135"/>
    </location>
</feature>
<evidence type="ECO:0000256" key="2">
    <source>
        <dbReference type="ARBA" id="ARBA00023015"/>
    </source>
</evidence>
<dbReference type="Gene3D" id="3.30.450.40">
    <property type="match status" value="1"/>
</dbReference>
<evidence type="ECO:0000313" key="8">
    <source>
        <dbReference type="EMBL" id="TMQ65524.1"/>
    </source>
</evidence>
<comment type="caution">
    <text evidence="8">The sequence shown here is derived from an EMBL/GenBank/DDBJ whole genome shotgun (WGS) entry which is preliminary data.</text>
</comment>
<gene>
    <name evidence="5" type="primary">hrcA</name>
    <name evidence="8" type="ORF">E6K78_07430</name>
</gene>
<dbReference type="SUPFAM" id="SSF55781">
    <property type="entry name" value="GAF domain-like"/>
    <property type="match status" value="1"/>
</dbReference>
<comment type="similarity">
    <text evidence="5">Belongs to the HrcA family.</text>
</comment>
<dbReference type="SUPFAM" id="SSF46785">
    <property type="entry name" value="Winged helix' DNA-binding domain"/>
    <property type="match status" value="1"/>
</dbReference>
<dbReference type="InterPro" id="IPR002571">
    <property type="entry name" value="HrcA"/>
</dbReference>
<organism evidence="8 9">
    <name type="scientific">Eiseniibacteriota bacterium</name>
    <dbReference type="NCBI Taxonomy" id="2212470"/>
    <lineage>
        <taxon>Bacteria</taxon>
        <taxon>Candidatus Eiseniibacteriota</taxon>
    </lineage>
</organism>
<feature type="domain" description="Heat-inducible transcription repressor HrcA C-terminal" evidence="7">
    <location>
        <begin position="119"/>
        <end position="332"/>
    </location>
</feature>
<evidence type="ECO:0000256" key="6">
    <source>
        <dbReference type="SAM" id="Coils"/>
    </source>
</evidence>
<keyword evidence="1 5" id="KW-0678">Repressor</keyword>
<sequence length="346" mass="37576">MSHPAFPGGVSGADPDLTERQRRVFRSLLDLHGRTGRSISSESIGRMPGIRWSSASIRGALAELEAMGLVAREHVSSGRRPNAAGYAFYVRSELTPAEIPDAVRREIAERLQRSAEDVEQLLDEASRLLSELTRQLGLAVTASLDRERLANVDLEPLGLDRVLLVLGLEGGAGRTLVLELDSHLERAELEDVRAVLRARLIGLELWEARERLDTDPELVRDTAVRIVARAARTRWNGPQATALFSSGTGNIATLPEFADGRKLAPLLRVVESGPPLDRLMVQGVEGQPAVRVALDEDLALSECSLVSYPVQGRPRVAVGVLGPLRMDYARVVAVVDAVGRCIGECL</sequence>
<dbReference type="Gene3D" id="1.10.10.10">
    <property type="entry name" value="Winged helix-like DNA-binding domain superfamily/Winged helix DNA-binding domain"/>
    <property type="match status" value="1"/>
</dbReference>
<comment type="function">
    <text evidence="5">Negative regulator of class I heat shock genes (grpE-dnaK-dnaJ and groELS operons). Prevents heat-shock induction of these operons.</text>
</comment>
<reference evidence="8 9" key="1">
    <citation type="journal article" date="2019" name="Nat. Microbiol.">
        <title>Mediterranean grassland soil C-N compound turnover is dependent on rainfall and depth, and is mediated by genomically divergent microorganisms.</title>
        <authorList>
            <person name="Diamond S."/>
            <person name="Andeer P.F."/>
            <person name="Li Z."/>
            <person name="Crits-Christoph A."/>
            <person name="Burstein D."/>
            <person name="Anantharaman K."/>
            <person name="Lane K.R."/>
            <person name="Thomas B.C."/>
            <person name="Pan C."/>
            <person name="Northen T.R."/>
            <person name="Banfield J.F."/>
        </authorList>
    </citation>
    <scope>NUCLEOTIDE SEQUENCE [LARGE SCALE GENOMIC DNA]</scope>
    <source>
        <strain evidence="8">WS_8</strain>
    </source>
</reference>
<dbReference type="InterPro" id="IPR021153">
    <property type="entry name" value="HrcA_C"/>
</dbReference>
<protein>
    <recommendedName>
        <fullName evidence="5">Heat-inducible transcription repressor HrcA</fullName>
    </recommendedName>
</protein>
<keyword evidence="6" id="KW-0175">Coiled coil</keyword>
<keyword evidence="2 5" id="KW-0805">Transcription regulation</keyword>
<dbReference type="Pfam" id="PF01628">
    <property type="entry name" value="HrcA"/>
    <property type="match status" value="1"/>
</dbReference>
<proteinExistence type="inferred from homology"/>
<dbReference type="GO" id="GO:0045892">
    <property type="term" value="P:negative regulation of DNA-templated transcription"/>
    <property type="evidence" value="ECO:0007669"/>
    <property type="project" value="UniProtKB-UniRule"/>
</dbReference>
<accession>A0A538TPI0</accession>
<name>A0A538TPI0_UNCEI</name>